<evidence type="ECO:0000313" key="3">
    <source>
        <dbReference type="Proteomes" id="UP001430953"/>
    </source>
</evidence>
<evidence type="ECO:0000256" key="1">
    <source>
        <dbReference type="SAM" id="Phobius"/>
    </source>
</evidence>
<dbReference type="EMBL" id="JADYXP020000009">
    <property type="protein sequence ID" value="KAL0117192.1"/>
    <property type="molecule type" value="Genomic_DNA"/>
</dbReference>
<keyword evidence="1" id="KW-0812">Transmembrane</keyword>
<evidence type="ECO:0000313" key="2">
    <source>
        <dbReference type="EMBL" id="KAL0117192.1"/>
    </source>
</evidence>
<dbReference type="Proteomes" id="UP001430953">
    <property type="component" value="Unassembled WGS sequence"/>
</dbReference>
<dbReference type="AlphaFoldDB" id="A0AAW2FTI1"/>
<proteinExistence type="predicted"/>
<keyword evidence="1" id="KW-0472">Membrane</keyword>
<keyword evidence="3" id="KW-1185">Reference proteome</keyword>
<sequence>MFAVRNGLRNSSHLPTIIARTYSNTIVSAPPEVKMSTAEKIISLICISGSIFVTPMYMVPNFKNYAKK</sequence>
<organism evidence="2 3">
    <name type="scientific">Cardiocondyla obscurior</name>
    <dbReference type="NCBI Taxonomy" id="286306"/>
    <lineage>
        <taxon>Eukaryota</taxon>
        <taxon>Metazoa</taxon>
        <taxon>Ecdysozoa</taxon>
        <taxon>Arthropoda</taxon>
        <taxon>Hexapoda</taxon>
        <taxon>Insecta</taxon>
        <taxon>Pterygota</taxon>
        <taxon>Neoptera</taxon>
        <taxon>Endopterygota</taxon>
        <taxon>Hymenoptera</taxon>
        <taxon>Apocrita</taxon>
        <taxon>Aculeata</taxon>
        <taxon>Formicoidea</taxon>
        <taxon>Formicidae</taxon>
        <taxon>Myrmicinae</taxon>
        <taxon>Cardiocondyla</taxon>
    </lineage>
</organism>
<gene>
    <name evidence="2" type="ORF">PUN28_010200</name>
</gene>
<comment type="caution">
    <text evidence="2">The sequence shown here is derived from an EMBL/GenBank/DDBJ whole genome shotgun (WGS) entry which is preliminary data.</text>
</comment>
<name>A0AAW2FTI1_9HYME</name>
<accession>A0AAW2FTI1</accession>
<feature type="transmembrane region" description="Helical" evidence="1">
    <location>
        <begin position="41"/>
        <end position="59"/>
    </location>
</feature>
<protein>
    <submittedName>
        <fullName evidence="2">Uncharacterized protein</fullName>
    </submittedName>
</protein>
<reference evidence="2 3" key="1">
    <citation type="submission" date="2023-03" db="EMBL/GenBank/DDBJ databases">
        <title>High recombination rates correlate with genetic variation in Cardiocondyla obscurior ants.</title>
        <authorList>
            <person name="Errbii M."/>
        </authorList>
    </citation>
    <scope>NUCLEOTIDE SEQUENCE [LARGE SCALE GENOMIC DNA]</scope>
    <source>
        <strain evidence="2">Alpha-2009</strain>
        <tissue evidence="2">Whole body</tissue>
    </source>
</reference>
<keyword evidence="1" id="KW-1133">Transmembrane helix</keyword>